<evidence type="ECO:0000313" key="9">
    <source>
        <dbReference type="EMBL" id="CAB4164025.1"/>
    </source>
</evidence>
<dbReference type="InterPro" id="IPR007197">
    <property type="entry name" value="rSAM"/>
</dbReference>
<evidence type="ECO:0000313" key="11">
    <source>
        <dbReference type="EMBL" id="CAB4187035.1"/>
    </source>
</evidence>
<dbReference type="EMBL" id="LR797502">
    <property type="protein sequence ID" value="CAB4221164.1"/>
    <property type="molecule type" value="Genomic_DNA"/>
</dbReference>
<dbReference type="Pfam" id="PF04055">
    <property type="entry name" value="Radical_SAM"/>
    <property type="match status" value="1"/>
</dbReference>
<dbReference type="InterPro" id="IPR058240">
    <property type="entry name" value="rSAM_sf"/>
</dbReference>
<dbReference type="InterPro" id="IPR013785">
    <property type="entry name" value="Aldolase_TIM"/>
</dbReference>
<dbReference type="CDD" id="cd21109">
    <property type="entry name" value="SPASM"/>
    <property type="match status" value="1"/>
</dbReference>
<feature type="domain" description="Radical SAM core" evidence="7">
    <location>
        <begin position="143"/>
        <end position="288"/>
    </location>
</feature>
<keyword evidence="4" id="KW-0408">Iron</keyword>
<gene>
    <name evidence="11" type="ORF">UFOVP1146_381</name>
    <name evidence="12" type="ORF">UFOVP1638_184</name>
    <name evidence="9" type="ORF">UFOVP812_294</name>
    <name evidence="10" type="ORF">UFOVP818_271</name>
</gene>
<proteinExistence type="inferred from homology"/>
<evidence type="ECO:0000259" key="7">
    <source>
        <dbReference type="Pfam" id="PF04055"/>
    </source>
</evidence>
<protein>
    <submittedName>
        <fullName evidence="12">4Fe4S-binding SPASM domain containing protein</fullName>
    </submittedName>
</protein>
<organism evidence="12">
    <name type="scientific">uncultured Caudovirales phage</name>
    <dbReference type="NCBI Taxonomy" id="2100421"/>
    <lineage>
        <taxon>Viruses</taxon>
        <taxon>Duplodnaviria</taxon>
        <taxon>Heunggongvirae</taxon>
        <taxon>Uroviricota</taxon>
        <taxon>Caudoviricetes</taxon>
        <taxon>Peduoviridae</taxon>
        <taxon>Maltschvirus</taxon>
        <taxon>Maltschvirus maltsch</taxon>
    </lineage>
</organism>
<evidence type="ECO:0000313" key="10">
    <source>
        <dbReference type="EMBL" id="CAB4165735.1"/>
    </source>
</evidence>
<dbReference type="GO" id="GO:0046872">
    <property type="term" value="F:metal ion binding"/>
    <property type="evidence" value="ECO:0007669"/>
    <property type="project" value="UniProtKB-KW"/>
</dbReference>
<dbReference type="NCBIfam" id="NF033640">
    <property type="entry name" value="N_Twi_rSAM"/>
    <property type="match status" value="1"/>
</dbReference>
<evidence type="ECO:0000313" key="12">
    <source>
        <dbReference type="EMBL" id="CAB4221164.1"/>
    </source>
</evidence>
<sequence>MTAYNYSSTDPVKIQLVDLDKKKQFLLSESKTFCIYPWIHLHAYPTGEAYPCCHSEMNYPVGNCKTNTLKEIWNSEPQKKLRVDMLSENTNVACGRCYEQEQSGFFSGRKSANKHHGHQIDRIDDTTDTGHVDEFAMTYWDIRFSNLCNLRCRSCGSIFSSQWYQDQVKLTGPEWAIKNKALNYAGQHETDMWEQLIEHIDHVEQIYFAGGEPLMMEEHYLILEELERRKRFDVRLIYNTNFTQVKLKNRSVFDYWKKFESVAVGASLDAMGPRAEYIRKGTVWKVVEENRRSMIEICPDVDFYISPTLSIMNALHLPDFHKDWIDKGLIYPQDLNVNILQDPMHFRIDIATKEYKEQIQQKFEKHLEWLRPLDTLHRATVGFESAITFMNKTDNTKLIDTFWAKTSELDYIRCENILDVIPELAALI</sequence>
<evidence type="ECO:0000256" key="2">
    <source>
        <dbReference type="ARBA" id="ARBA00022691"/>
    </source>
</evidence>
<dbReference type="SUPFAM" id="SSF102114">
    <property type="entry name" value="Radical SAM enzymes"/>
    <property type="match status" value="2"/>
</dbReference>
<name>A0A6J5T2Z1_9CAUD</name>
<reference evidence="12" key="1">
    <citation type="submission" date="2020-05" db="EMBL/GenBank/DDBJ databases">
        <authorList>
            <person name="Chiriac C."/>
            <person name="Salcher M."/>
            <person name="Ghai R."/>
            <person name="Kavagutti S V."/>
        </authorList>
    </citation>
    <scope>NUCLEOTIDE SEQUENCE</scope>
</reference>
<dbReference type="Gene3D" id="3.20.20.70">
    <property type="entry name" value="Aldolase class I"/>
    <property type="match status" value="2"/>
</dbReference>
<dbReference type="SFLD" id="SFLDS00029">
    <property type="entry name" value="Radical_SAM"/>
    <property type="match status" value="1"/>
</dbReference>
<dbReference type="GO" id="GO:0051536">
    <property type="term" value="F:iron-sulfur cluster binding"/>
    <property type="evidence" value="ECO:0007669"/>
    <property type="project" value="UniProtKB-KW"/>
</dbReference>
<dbReference type="Pfam" id="PF13186">
    <property type="entry name" value="SPASM"/>
    <property type="match status" value="1"/>
</dbReference>
<dbReference type="PANTHER" id="PTHR43273:SF3">
    <property type="entry name" value="ANAEROBIC SULFATASE-MATURATING ENZYME HOMOLOG ASLB-RELATED"/>
    <property type="match status" value="1"/>
</dbReference>
<keyword evidence="2" id="KW-0949">S-adenosyl-L-methionine</keyword>
<dbReference type="InterPro" id="IPR023867">
    <property type="entry name" value="Sulphatase_maturase_rSAM"/>
</dbReference>
<dbReference type="EMBL" id="LR796776">
    <property type="protein sequence ID" value="CAB4165735.1"/>
    <property type="molecule type" value="Genomic_DNA"/>
</dbReference>
<dbReference type="EMBL" id="LR797099">
    <property type="protein sequence ID" value="CAB4187035.1"/>
    <property type="molecule type" value="Genomic_DNA"/>
</dbReference>
<comment type="similarity">
    <text evidence="6">Belongs to the radical SAM superfamily. Anaerobic sulfatase-maturating enzyme family.</text>
</comment>
<evidence type="ECO:0000256" key="1">
    <source>
        <dbReference type="ARBA" id="ARBA00001966"/>
    </source>
</evidence>
<dbReference type="EMBL" id="LR796758">
    <property type="protein sequence ID" value="CAB4164025.1"/>
    <property type="molecule type" value="Genomic_DNA"/>
</dbReference>
<dbReference type="GO" id="GO:0016491">
    <property type="term" value="F:oxidoreductase activity"/>
    <property type="evidence" value="ECO:0007669"/>
    <property type="project" value="InterPro"/>
</dbReference>
<evidence type="ECO:0000256" key="4">
    <source>
        <dbReference type="ARBA" id="ARBA00023004"/>
    </source>
</evidence>
<evidence type="ECO:0000259" key="8">
    <source>
        <dbReference type="Pfam" id="PF13186"/>
    </source>
</evidence>
<feature type="domain" description="4Fe4S-binding SPASM" evidence="8">
    <location>
        <begin position="34"/>
        <end position="98"/>
    </location>
</feature>
<keyword evidence="3" id="KW-0479">Metal-binding</keyword>
<dbReference type="PANTHER" id="PTHR43273">
    <property type="entry name" value="ANAEROBIC SULFATASE-MATURATING ENZYME HOMOLOG ASLB-RELATED"/>
    <property type="match status" value="1"/>
</dbReference>
<evidence type="ECO:0000256" key="6">
    <source>
        <dbReference type="ARBA" id="ARBA00023601"/>
    </source>
</evidence>
<keyword evidence="5" id="KW-0411">Iron-sulfur</keyword>
<dbReference type="InterPro" id="IPR023885">
    <property type="entry name" value="4Fe4S-binding_SPASM_dom"/>
</dbReference>
<comment type="cofactor">
    <cofactor evidence="1">
        <name>[4Fe-4S] cluster</name>
        <dbReference type="ChEBI" id="CHEBI:49883"/>
    </cofactor>
</comment>
<evidence type="ECO:0000256" key="3">
    <source>
        <dbReference type="ARBA" id="ARBA00022723"/>
    </source>
</evidence>
<evidence type="ECO:0000256" key="5">
    <source>
        <dbReference type="ARBA" id="ARBA00023014"/>
    </source>
</evidence>
<accession>A0A6J5T2Z1</accession>